<name>D8QZK4_SELML</name>
<dbReference type="FunCoup" id="D8QZK4">
    <property type="interactions" value="1753"/>
</dbReference>
<dbReference type="PANTHER" id="PTHR11214:SF286">
    <property type="entry name" value="HYDROXYPROLINE O-GALACTOSYLTRANSFERASE GALT4"/>
    <property type="match status" value="1"/>
</dbReference>
<evidence type="ECO:0000259" key="14">
    <source>
        <dbReference type="PROSITE" id="PS51304"/>
    </source>
</evidence>
<dbReference type="OMA" id="ARHAWFE"/>
<dbReference type="SMART" id="SM00908">
    <property type="entry name" value="Gal-bind_lectin"/>
    <property type="match status" value="1"/>
</dbReference>
<dbReference type="InterPro" id="IPR001079">
    <property type="entry name" value="Galectin_CRD"/>
</dbReference>
<dbReference type="GO" id="GO:0000139">
    <property type="term" value="C:Golgi membrane"/>
    <property type="evidence" value="ECO:0000318"/>
    <property type="project" value="GO_Central"/>
</dbReference>
<dbReference type="Pfam" id="PF00337">
    <property type="entry name" value="Gal-bind_lectin"/>
    <property type="match status" value="1"/>
</dbReference>
<dbReference type="Gramene" id="EFJ34816">
    <property type="protein sequence ID" value="EFJ34816"/>
    <property type="gene ID" value="SELMODRAFT_451083"/>
</dbReference>
<dbReference type="HOGENOM" id="CLU_017063_2_0_1"/>
<keyword evidence="4 15" id="KW-0328">Glycosyltransferase</keyword>
<evidence type="ECO:0000256" key="6">
    <source>
        <dbReference type="ARBA" id="ARBA00022692"/>
    </source>
</evidence>
<dbReference type="InterPro" id="IPR013320">
    <property type="entry name" value="ConA-like_dom_sf"/>
</dbReference>
<keyword evidence="16" id="KW-1185">Reference proteome</keyword>
<evidence type="ECO:0000256" key="10">
    <source>
        <dbReference type="ARBA" id="ARBA00023136"/>
    </source>
</evidence>
<dbReference type="GO" id="GO:1990714">
    <property type="term" value="F:hydroxyproline O-galactosyltransferase activity"/>
    <property type="evidence" value="ECO:0000318"/>
    <property type="project" value="GO_Central"/>
</dbReference>
<gene>
    <name evidence="15" type="primary">GT31B2-1</name>
    <name evidence="15" type="ORF">SELMODRAFT_451083</name>
</gene>
<feature type="domain" description="Galectin" evidence="14">
    <location>
        <begin position="199"/>
        <end position="420"/>
    </location>
</feature>
<evidence type="ECO:0000313" key="16">
    <source>
        <dbReference type="Proteomes" id="UP000001514"/>
    </source>
</evidence>
<dbReference type="Gene3D" id="3.90.550.50">
    <property type="match status" value="1"/>
</dbReference>
<dbReference type="AlphaFoldDB" id="D8QZK4"/>
<comment type="similarity">
    <text evidence="3">Belongs to the glycosyltransferase 31 family.</text>
</comment>
<evidence type="ECO:0000256" key="7">
    <source>
        <dbReference type="ARBA" id="ARBA00022968"/>
    </source>
</evidence>
<keyword evidence="9" id="KW-0333">Golgi apparatus</keyword>
<keyword evidence="10 13" id="KW-0472">Membrane</keyword>
<keyword evidence="5 15" id="KW-0808">Transferase</keyword>
<dbReference type="PROSITE" id="PS51304">
    <property type="entry name" value="GALECTIN"/>
    <property type="match status" value="1"/>
</dbReference>
<dbReference type="EMBL" id="GL377569">
    <property type="protein sequence ID" value="EFJ34816.1"/>
    <property type="molecule type" value="Genomic_DNA"/>
</dbReference>
<proteinExistence type="inferred from homology"/>
<comment type="pathway">
    <text evidence="2">Protein modification; protein glycosylation.</text>
</comment>
<evidence type="ECO:0000256" key="5">
    <source>
        <dbReference type="ARBA" id="ARBA00022679"/>
    </source>
</evidence>
<dbReference type="UniPathway" id="UPA00378"/>
<feature type="region of interest" description="Disordered" evidence="12">
    <location>
        <begin position="76"/>
        <end position="131"/>
    </location>
</feature>
<dbReference type="GeneID" id="9655678"/>
<dbReference type="Gene3D" id="2.60.120.200">
    <property type="match status" value="2"/>
</dbReference>
<comment type="subcellular location">
    <subcellularLocation>
        <location evidence="1">Golgi apparatus membrane</location>
        <topology evidence="1">Single-pass type II membrane protein</topology>
    </subcellularLocation>
</comment>
<keyword evidence="8 13" id="KW-1133">Transmembrane helix</keyword>
<sequence>MRKSPSRWEVAPWSRLRIIRVMLGVVGLCLIAMTLEAPNLFQPRAQLKAVGASTQQELREEIPAKPRRALIDGAKEDLSSTRSPQHHGSSSSGPSSSSKNHPQEEQGLPKPRPVEGGEEERSSPPPASSATALLHAARAARVAGAKMWQLVESNFAASPAAAKQHSSNLTTLASSPPRKNSQCPQVVIVSGDELRGTANVAVIPCGLASGSSVTLVARPLKAHPENSPHIRMLPDGQSDVMVSQFMVELRGLKLVNGEDPPRILHVNPRLRGDWSGNPVIEMNTCYRGQWGAALRCEGWLSPDEEAVDGLPRCENWLREEEGSSSKGSSSNAATRIPGKNANTWLNTWIPEPEKGGLDWRYPFAEERLFVLTIRAGWEGYHVSVDGRHITSFPYRTGFILEEATGFAIGGDVEVRSVVATGLPSSHSVVSSDLPLEESEQYKAPPLPGGSVHLFIGILSASNHFAERMAVRKTWMQSTSIRSSLVVARFFVALHSDLEINLQVREEAEYFGDMVMLPFIDHYDLVVLKTVAICEYAIRNVSAKNVMKTDDDTFVRVETIANLLKNTKKAPGLYMGNINQFHRPLREGKWAVTYEEWPEEEYPPYANGPGYVISSDIAEFILQQQNNHTLRLFKMEDVSMGMWVVQFNLAQAVHYVHNLKFCQWGCVEDYYTAHYQSPRQMLCMWDKLQKGDAQCCNMR</sequence>
<dbReference type="KEGG" id="smo:SELMODRAFT_451083"/>
<evidence type="ECO:0000256" key="3">
    <source>
        <dbReference type="ARBA" id="ARBA00008661"/>
    </source>
</evidence>
<dbReference type="eggNOG" id="KOG2287">
    <property type="taxonomic scope" value="Eukaryota"/>
</dbReference>
<dbReference type="FunFam" id="3.90.550.50:FF:000005">
    <property type="entry name" value="Hydroxyproline O-galactosyltransferase"/>
    <property type="match status" value="1"/>
</dbReference>
<protein>
    <submittedName>
        <fullName evidence="15">Beta-1,3 galactosyltransferase-like protein</fullName>
    </submittedName>
</protein>
<evidence type="ECO:0000256" key="13">
    <source>
        <dbReference type="SAM" id="Phobius"/>
    </source>
</evidence>
<dbReference type="GO" id="GO:0030246">
    <property type="term" value="F:carbohydrate binding"/>
    <property type="evidence" value="ECO:0007669"/>
    <property type="project" value="InterPro"/>
</dbReference>
<dbReference type="PANTHER" id="PTHR11214">
    <property type="entry name" value="BETA-1,3-N-ACETYLGLUCOSAMINYLTRANSFERASE"/>
    <property type="match status" value="1"/>
</dbReference>
<dbReference type="GO" id="GO:1901137">
    <property type="term" value="P:carbohydrate derivative biosynthetic process"/>
    <property type="evidence" value="ECO:0007669"/>
    <property type="project" value="UniProtKB-ARBA"/>
</dbReference>
<evidence type="ECO:0000256" key="2">
    <source>
        <dbReference type="ARBA" id="ARBA00004922"/>
    </source>
</evidence>
<dbReference type="InParanoid" id="D8QZK4"/>
<reference evidence="15 16" key="1">
    <citation type="journal article" date="2011" name="Science">
        <title>The Selaginella genome identifies genetic changes associated with the evolution of vascular plants.</title>
        <authorList>
            <person name="Banks J.A."/>
            <person name="Nishiyama T."/>
            <person name="Hasebe M."/>
            <person name="Bowman J.L."/>
            <person name="Gribskov M."/>
            <person name="dePamphilis C."/>
            <person name="Albert V.A."/>
            <person name="Aono N."/>
            <person name="Aoyama T."/>
            <person name="Ambrose B.A."/>
            <person name="Ashton N.W."/>
            <person name="Axtell M.J."/>
            <person name="Barker E."/>
            <person name="Barker M.S."/>
            <person name="Bennetzen J.L."/>
            <person name="Bonawitz N.D."/>
            <person name="Chapple C."/>
            <person name="Cheng C."/>
            <person name="Correa L.G."/>
            <person name="Dacre M."/>
            <person name="DeBarry J."/>
            <person name="Dreyer I."/>
            <person name="Elias M."/>
            <person name="Engstrom E.M."/>
            <person name="Estelle M."/>
            <person name="Feng L."/>
            <person name="Finet C."/>
            <person name="Floyd S.K."/>
            <person name="Frommer W.B."/>
            <person name="Fujita T."/>
            <person name="Gramzow L."/>
            <person name="Gutensohn M."/>
            <person name="Harholt J."/>
            <person name="Hattori M."/>
            <person name="Heyl A."/>
            <person name="Hirai T."/>
            <person name="Hiwatashi Y."/>
            <person name="Ishikawa M."/>
            <person name="Iwata M."/>
            <person name="Karol K.G."/>
            <person name="Koehler B."/>
            <person name="Kolukisaoglu U."/>
            <person name="Kubo M."/>
            <person name="Kurata T."/>
            <person name="Lalonde S."/>
            <person name="Li K."/>
            <person name="Li Y."/>
            <person name="Litt A."/>
            <person name="Lyons E."/>
            <person name="Manning G."/>
            <person name="Maruyama T."/>
            <person name="Michael T.P."/>
            <person name="Mikami K."/>
            <person name="Miyazaki S."/>
            <person name="Morinaga S."/>
            <person name="Murata T."/>
            <person name="Mueller-Roeber B."/>
            <person name="Nelson D.R."/>
            <person name="Obara M."/>
            <person name="Oguri Y."/>
            <person name="Olmstead R.G."/>
            <person name="Onodera N."/>
            <person name="Petersen B.L."/>
            <person name="Pils B."/>
            <person name="Prigge M."/>
            <person name="Rensing S.A."/>
            <person name="Riano-Pachon D.M."/>
            <person name="Roberts A.W."/>
            <person name="Sato Y."/>
            <person name="Scheller H.V."/>
            <person name="Schulz B."/>
            <person name="Schulz C."/>
            <person name="Shakirov E.V."/>
            <person name="Shibagaki N."/>
            <person name="Shinohara N."/>
            <person name="Shippen D.E."/>
            <person name="Soerensen I."/>
            <person name="Sotooka R."/>
            <person name="Sugimoto N."/>
            <person name="Sugita M."/>
            <person name="Sumikawa N."/>
            <person name="Tanurdzic M."/>
            <person name="Theissen G."/>
            <person name="Ulvskov P."/>
            <person name="Wakazuki S."/>
            <person name="Weng J.K."/>
            <person name="Willats W.W."/>
            <person name="Wipf D."/>
            <person name="Wolf P.G."/>
            <person name="Yang L."/>
            <person name="Zimmer A.D."/>
            <person name="Zhu Q."/>
            <person name="Mitros T."/>
            <person name="Hellsten U."/>
            <person name="Loque D."/>
            <person name="Otillar R."/>
            <person name="Salamov A."/>
            <person name="Schmutz J."/>
            <person name="Shapiro H."/>
            <person name="Lindquist E."/>
            <person name="Lucas S."/>
            <person name="Rokhsar D."/>
            <person name="Grigoriev I.V."/>
        </authorList>
    </citation>
    <scope>NUCLEOTIDE SEQUENCE [LARGE SCALE GENOMIC DNA]</scope>
</reference>
<dbReference type="Proteomes" id="UP000001514">
    <property type="component" value="Unassembled WGS sequence"/>
</dbReference>
<keyword evidence="6 13" id="KW-0812">Transmembrane</keyword>
<evidence type="ECO:0000256" key="12">
    <source>
        <dbReference type="SAM" id="MobiDB-lite"/>
    </source>
</evidence>
<dbReference type="STRING" id="88036.D8QZK4"/>
<keyword evidence="11" id="KW-0464">Manganese</keyword>
<organism evidence="16">
    <name type="scientific">Selaginella moellendorffii</name>
    <name type="common">Spikemoss</name>
    <dbReference type="NCBI Taxonomy" id="88036"/>
    <lineage>
        <taxon>Eukaryota</taxon>
        <taxon>Viridiplantae</taxon>
        <taxon>Streptophyta</taxon>
        <taxon>Embryophyta</taxon>
        <taxon>Tracheophyta</taxon>
        <taxon>Lycopodiopsida</taxon>
        <taxon>Selaginellales</taxon>
        <taxon>Selaginellaceae</taxon>
        <taxon>Selaginella</taxon>
    </lineage>
</organism>
<dbReference type="OrthoDB" id="2139606at2759"/>
<evidence type="ECO:0000256" key="1">
    <source>
        <dbReference type="ARBA" id="ARBA00004323"/>
    </source>
</evidence>
<evidence type="ECO:0000256" key="9">
    <source>
        <dbReference type="ARBA" id="ARBA00023034"/>
    </source>
</evidence>
<dbReference type="CDD" id="cd00070">
    <property type="entry name" value="GLECT"/>
    <property type="match status" value="1"/>
</dbReference>
<dbReference type="InterPro" id="IPR002659">
    <property type="entry name" value="Glyco_trans_31"/>
</dbReference>
<dbReference type="SUPFAM" id="SSF49899">
    <property type="entry name" value="Concanavalin A-like lectins/glucanases"/>
    <property type="match status" value="1"/>
</dbReference>
<feature type="transmembrane region" description="Helical" evidence="13">
    <location>
        <begin position="21"/>
        <end position="41"/>
    </location>
</feature>
<keyword evidence="7" id="KW-0735">Signal-anchor</keyword>
<evidence type="ECO:0000256" key="8">
    <source>
        <dbReference type="ARBA" id="ARBA00022989"/>
    </source>
</evidence>
<evidence type="ECO:0000256" key="4">
    <source>
        <dbReference type="ARBA" id="ARBA00022676"/>
    </source>
</evidence>
<feature type="compositionally biased region" description="Low complexity" evidence="12">
    <location>
        <begin position="80"/>
        <end position="98"/>
    </location>
</feature>
<accession>D8QZK4</accession>
<evidence type="ECO:0000313" key="15">
    <source>
        <dbReference type="EMBL" id="EFJ34816.1"/>
    </source>
</evidence>
<evidence type="ECO:0000256" key="11">
    <source>
        <dbReference type="ARBA" id="ARBA00023211"/>
    </source>
</evidence>
<dbReference type="Pfam" id="PF01762">
    <property type="entry name" value="Galactosyl_T"/>
    <property type="match status" value="1"/>
</dbReference>
<feature type="compositionally biased region" description="Basic and acidic residues" evidence="12">
    <location>
        <begin position="112"/>
        <end position="122"/>
    </location>
</feature>